<evidence type="ECO:0000313" key="3">
    <source>
        <dbReference type="Proteomes" id="UP000054549"/>
    </source>
</evidence>
<feature type="region of interest" description="Disordered" evidence="1">
    <location>
        <begin position="155"/>
        <end position="175"/>
    </location>
</feature>
<protein>
    <submittedName>
        <fullName evidence="2">Uncharacterized protein</fullName>
    </submittedName>
</protein>
<dbReference type="HOGENOM" id="CLU_1532134_0_0_1"/>
<name>A0A0C2TTF8_AMAMK</name>
<dbReference type="OrthoDB" id="3365514at2759"/>
<gene>
    <name evidence="2" type="ORF">M378DRAFT_175038</name>
</gene>
<evidence type="ECO:0000313" key="2">
    <source>
        <dbReference type="EMBL" id="KIL70589.1"/>
    </source>
</evidence>
<organism evidence="2 3">
    <name type="scientific">Amanita muscaria (strain Koide BX008)</name>
    <dbReference type="NCBI Taxonomy" id="946122"/>
    <lineage>
        <taxon>Eukaryota</taxon>
        <taxon>Fungi</taxon>
        <taxon>Dikarya</taxon>
        <taxon>Basidiomycota</taxon>
        <taxon>Agaricomycotina</taxon>
        <taxon>Agaricomycetes</taxon>
        <taxon>Agaricomycetidae</taxon>
        <taxon>Agaricales</taxon>
        <taxon>Pluteineae</taxon>
        <taxon>Amanitaceae</taxon>
        <taxon>Amanita</taxon>
    </lineage>
</organism>
<dbReference type="AlphaFoldDB" id="A0A0C2TTF8"/>
<sequence length="175" mass="18847">MAMTLDPTAGSSADKPIELDLDNMDIDMVELFGDTVGHEESPNTKTTMDGLFFFFTKRPAMTVKQQRKAKRRMEASYRHSMVMLHDPKEAAPGGHKTPLLTDFASNQSGYAVPPINTNAHTTAAGPSSFDIASLDLTTFSPSFFSNTGDPDFSVDDLLSMGGNTGEGKDSSTNVS</sequence>
<reference evidence="2 3" key="1">
    <citation type="submission" date="2014-04" db="EMBL/GenBank/DDBJ databases">
        <title>Evolutionary Origins and Diversification of the Mycorrhizal Mutualists.</title>
        <authorList>
            <consortium name="DOE Joint Genome Institute"/>
            <consortium name="Mycorrhizal Genomics Consortium"/>
            <person name="Kohler A."/>
            <person name="Kuo A."/>
            <person name="Nagy L.G."/>
            <person name="Floudas D."/>
            <person name="Copeland A."/>
            <person name="Barry K.W."/>
            <person name="Cichocki N."/>
            <person name="Veneault-Fourrey C."/>
            <person name="LaButti K."/>
            <person name="Lindquist E.A."/>
            <person name="Lipzen A."/>
            <person name="Lundell T."/>
            <person name="Morin E."/>
            <person name="Murat C."/>
            <person name="Riley R."/>
            <person name="Ohm R."/>
            <person name="Sun H."/>
            <person name="Tunlid A."/>
            <person name="Henrissat B."/>
            <person name="Grigoriev I.V."/>
            <person name="Hibbett D.S."/>
            <person name="Martin F."/>
        </authorList>
    </citation>
    <scope>NUCLEOTIDE SEQUENCE [LARGE SCALE GENOMIC DNA]</scope>
    <source>
        <strain evidence="2 3">Koide BX008</strain>
    </source>
</reference>
<dbReference type="EMBL" id="KN818223">
    <property type="protein sequence ID" value="KIL70589.1"/>
    <property type="molecule type" value="Genomic_DNA"/>
</dbReference>
<evidence type="ECO:0000256" key="1">
    <source>
        <dbReference type="SAM" id="MobiDB-lite"/>
    </source>
</evidence>
<dbReference type="Proteomes" id="UP000054549">
    <property type="component" value="Unassembled WGS sequence"/>
</dbReference>
<accession>A0A0C2TTF8</accession>
<dbReference type="InParanoid" id="A0A0C2TTF8"/>
<keyword evidence="3" id="KW-1185">Reference proteome</keyword>
<proteinExistence type="predicted"/>